<dbReference type="AlphaFoldDB" id="A0A226EUM5"/>
<evidence type="ECO:0000256" key="6">
    <source>
        <dbReference type="SAM" id="Phobius"/>
    </source>
</evidence>
<evidence type="ECO:0000256" key="2">
    <source>
        <dbReference type="ARBA" id="ARBA00022692"/>
    </source>
</evidence>
<organism evidence="8 9">
    <name type="scientific">Folsomia candida</name>
    <name type="common">Springtail</name>
    <dbReference type="NCBI Taxonomy" id="158441"/>
    <lineage>
        <taxon>Eukaryota</taxon>
        <taxon>Metazoa</taxon>
        <taxon>Ecdysozoa</taxon>
        <taxon>Arthropoda</taxon>
        <taxon>Hexapoda</taxon>
        <taxon>Collembola</taxon>
        <taxon>Entomobryomorpha</taxon>
        <taxon>Isotomoidea</taxon>
        <taxon>Isotomidae</taxon>
        <taxon>Proisotominae</taxon>
        <taxon>Folsomia</taxon>
    </lineage>
</organism>
<name>A0A226EUM5_FOLCA</name>
<proteinExistence type="predicted"/>
<gene>
    <name evidence="8" type="ORF">Fcan01_03726</name>
</gene>
<comment type="caution">
    <text evidence="8">The sequence shown here is derived from an EMBL/GenBank/DDBJ whole genome shotgun (WGS) entry which is preliminary data.</text>
</comment>
<feature type="transmembrane region" description="Helical" evidence="6">
    <location>
        <begin position="193"/>
        <end position="215"/>
    </location>
</feature>
<keyword evidence="4 5" id="KW-0472">Membrane</keyword>
<dbReference type="GO" id="GO:0016020">
    <property type="term" value="C:membrane"/>
    <property type="evidence" value="ECO:0007669"/>
    <property type="project" value="UniProtKB-SubCell"/>
</dbReference>
<dbReference type="OMA" id="GIKICCC"/>
<evidence type="ECO:0000256" key="1">
    <source>
        <dbReference type="ARBA" id="ARBA00004141"/>
    </source>
</evidence>
<feature type="transmembrane region" description="Helical" evidence="6">
    <location>
        <begin position="117"/>
        <end position="137"/>
    </location>
</feature>
<reference evidence="8 9" key="1">
    <citation type="submission" date="2015-12" db="EMBL/GenBank/DDBJ databases">
        <title>The genome of Folsomia candida.</title>
        <authorList>
            <person name="Faddeeva A."/>
            <person name="Derks M.F."/>
            <person name="Anvar Y."/>
            <person name="Smit S."/>
            <person name="Van Straalen N."/>
            <person name="Roelofs D."/>
        </authorList>
    </citation>
    <scope>NUCLEOTIDE SEQUENCE [LARGE SCALE GENOMIC DNA]</scope>
    <source>
        <strain evidence="8 9">VU population</strain>
        <tissue evidence="8">Whole body</tissue>
    </source>
</reference>
<dbReference type="EMBL" id="LNIX01000001">
    <property type="protein sequence ID" value="OXA61292.1"/>
    <property type="molecule type" value="Genomic_DNA"/>
</dbReference>
<feature type="domain" description="MARVEL" evidence="7">
    <location>
        <begin position="76"/>
        <end position="219"/>
    </location>
</feature>
<sequence>MKYCDYNKMARIGVAPTAVPVRPLPTIVRNGRGGSCSCPSNIISSPRAIRYNHRSVGASSKKLCQCCICGCVHVDFMKRMPGILKLIEAVFGIICQYLLLEFGSSHSSDLGSCYTEFLIGVSYCLITTVLLMTCYLFSKSTYHLLRSSIFETAFNLLACCLYLSSSTYLAYIVNTRLFLKYLIVPFYQVFPALSAAYVLGFVTGVVHGIDGYFAYRYLQIGQ</sequence>
<evidence type="ECO:0000313" key="9">
    <source>
        <dbReference type="Proteomes" id="UP000198287"/>
    </source>
</evidence>
<dbReference type="OrthoDB" id="6481667at2759"/>
<evidence type="ECO:0000256" key="4">
    <source>
        <dbReference type="ARBA" id="ARBA00023136"/>
    </source>
</evidence>
<comment type="subcellular location">
    <subcellularLocation>
        <location evidence="1">Membrane</location>
        <topology evidence="1">Multi-pass membrane protein</topology>
    </subcellularLocation>
</comment>
<evidence type="ECO:0000313" key="8">
    <source>
        <dbReference type="EMBL" id="OXA61292.1"/>
    </source>
</evidence>
<dbReference type="InterPro" id="IPR008253">
    <property type="entry name" value="Marvel"/>
</dbReference>
<feature type="transmembrane region" description="Helical" evidence="6">
    <location>
        <begin position="86"/>
        <end position="105"/>
    </location>
</feature>
<evidence type="ECO:0000256" key="3">
    <source>
        <dbReference type="ARBA" id="ARBA00022989"/>
    </source>
</evidence>
<dbReference type="Pfam" id="PF01284">
    <property type="entry name" value="MARVEL"/>
    <property type="match status" value="1"/>
</dbReference>
<keyword evidence="2 5" id="KW-0812">Transmembrane</keyword>
<evidence type="ECO:0000259" key="7">
    <source>
        <dbReference type="PROSITE" id="PS51225"/>
    </source>
</evidence>
<protein>
    <recommendedName>
        <fullName evidence="7">MARVEL domain-containing protein</fullName>
    </recommendedName>
</protein>
<feature type="transmembrane region" description="Helical" evidence="6">
    <location>
        <begin position="149"/>
        <end position="173"/>
    </location>
</feature>
<dbReference type="PROSITE" id="PS51225">
    <property type="entry name" value="MARVEL"/>
    <property type="match status" value="1"/>
</dbReference>
<keyword evidence="3 6" id="KW-1133">Transmembrane helix</keyword>
<keyword evidence="9" id="KW-1185">Reference proteome</keyword>
<dbReference type="Proteomes" id="UP000198287">
    <property type="component" value="Unassembled WGS sequence"/>
</dbReference>
<accession>A0A226EUM5</accession>
<evidence type="ECO:0000256" key="5">
    <source>
        <dbReference type="PROSITE-ProRule" id="PRU00581"/>
    </source>
</evidence>